<evidence type="ECO:0000313" key="1">
    <source>
        <dbReference type="Proteomes" id="UP000887540"/>
    </source>
</evidence>
<dbReference type="Proteomes" id="UP000887540">
    <property type="component" value="Unplaced"/>
</dbReference>
<keyword evidence="1" id="KW-1185">Reference proteome</keyword>
<reference evidence="2" key="1">
    <citation type="submission" date="2022-11" db="UniProtKB">
        <authorList>
            <consortium name="WormBaseParasite"/>
        </authorList>
    </citation>
    <scope>IDENTIFICATION</scope>
</reference>
<dbReference type="AlphaFoldDB" id="A0A914CN22"/>
<accession>A0A914CN22</accession>
<evidence type="ECO:0000313" key="2">
    <source>
        <dbReference type="WBParaSite" id="ACRNAN_scaffold1240.g17095.t1"/>
    </source>
</evidence>
<protein>
    <submittedName>
        <fullName evidence="2">Uncharacterized protein</fullName>
    </submittedName>
</protein>
<dbReference type="WBParaSite" id="ACRNAN_scaffold1240.g17095.t1">
    <property type="protein sequence ID" value="ACRNAN_scaffold1240.g17095.t1"/>
    <property type="gene ID" value="ACRNAN_scaffold1240.g17095"/>
</dbReference>
<sequence>MGILGAIMINEKAHVFGYEDYLIYDERFNNITTKMDLKSNFPNFPMKTQLYFRGGYSTSFNGQKFLTLYTINIHSSASQIYTYDLERKNLVGGGKNLTEYLNCE</sequence>
<name>A0A914CN22_9BILA</name>
<organism evidence="1 2">
    <name type="scientific">Acrobeloides nanus</name>
    <dbReference type="NCBI Taxonomy" id="290746"/>
    <lineage>
        <taxon>Eukaryota</taxon>
        <taxon>Metazoa</taxon>
        <taxon>Ecdysozoa</taxon>
        <taxon>Nematoda</taxon>
        <taxon>Chromadorea</taxon>
        <taxon>Rhabditida</taxon>
        <taxon>Tylenchina</taxon>
        <taxon>Cephalobomorpha</taxon>
        <taxon>Cephaloboidea</taxon>
        <taxon>Cephalobidae</taxon>
        <taxon>Acrobeloides</taxon>
    </lineage>
</organism>
<proteinExistence type="predicted"/>